<name>A0A7R8CNV0_LEPSM</name>
<keyword evidence="2" id="KW-1185">Reference proteome</keyword>
<dbReference type="Proteomes" id="UP000675881">
    <property type="component" value="Chromosome 14"/>
</dbReference>
<proteinExistence type="predicted"/>
<evidence type="ECO:0000313" key="2">
    <source>
        <dbReference type="Proteomes" id="UP000675881"/>
    </source>
</evidence>
<organism evidence="1 2">
    <name type="scientific">Lepeophtheirus salmonis</name>
    <name type="common">Salmon louse</name>
    <name type="synonym">Caligus salmonis</name>
    <dbReference type="NCBI Taxonomy" id="72036"/>
    <lineage>
        <taxon>Eukaryota</taxon>
        <taxon>Metazoa</taxon>
        <taxon>Ecdysozoa</taxon>
        <taxon>Arthropoda</taxon>
        <taxon>Crustacea</taxon>
        <taxon>Multicrustacea</taxon>
        <taxon>Hexanauplia</taxon>
        <taxon>Copepoda</taxon>
        <taxon>Siphonostomatoida</taxon>
        <taxon>Caligidae</taxon>
        <taxon>Lepeophtheirus</taxon>
    </lineage>
</organism>
<protein>
    <submittedName>
        <fullName evidence="1">(salmon louse) hypothetical protein</fullName>
    </submittedName>
</protein>
<gene>
    <name evidence="1" type="ORF">LSAA_5631</name>
</gene>
<accession>A0A7R8CNV0</accession>
<dbReference type="EMBL" id="HG994593">
    <property type="protein sequence ID" value="CAF2848517.1"/>
    <property type="molecule type" value="Genomic_DNA"/>
</dbReference>
<evidence type="ECO:0000313" key="1">
    <source>
        <dbReference type="EMBL" id="CAF2848517.1"/>
    </source>
</evidence>
<sequence>MFRISVVEDLVEDVRVDCLVRLEEDSQAGKSEDGIVKCVSELNRAHVWDNLDDIIAEGMHFDLMVSIRAMGRERGVYEKKICRHFEYLGLKLYVWKPPLFLPRALKNVWIVPTISFIS</sequence>
<dbReference type="AlphaFoldDB" id="A0A7R8CNV0"/>
<reference evidence="1" key="1">
    <citation type="submission" date="2021-02" db="EMBL/GenBank/DDBJ databases">
        <authorList>
            <person name="Bekaert M."/>
        </authorList>
    </citation>
    <scope>NUCLEOTIDE SEQUENCE</scope>
    <source>
        <strain evidence="1">IoA-00</strain>
    </source>
</reference>